<evidence type="ECO:0000256" key="2">
    <source>
        <dbReference type="ARBA" id="ARBA00023141"/>
    </source>
</evidence>
<dbReference type="InterPro" id="IPR022893">
    <property type="entry name" value="Shikimate_DH_fam"/>
</dbReference>
<dbReference type="InterPro" id="IPR046346">
    <property type="entry name" value="Aminoacid_DH-like_N_sf"/>
</dbReference>
<sequence>MRRAHAGVVGHPIGHSRSPDLHAAAYAVLGASLTYTATDVDETELFAHVADLRSDPLWRGLSVTMPLKSEAAELADDLTDLAQAVGVVNTLVHSGDGHLLGHNTDVAGIMGAVRAAGTVPPSPRAAILGGGGTATAAVAAVQGLGAQSVDVWVRSEARAHRTTTAAGHLGLPIHLKPWDQAAEHLAGYDVVVATLPPHGCDELAAGLASMRGRTTTGVLLDAAYDPWPSAIARAWKRMDGSIAPGLDMLIHQAVDQIKLFTRRPLDEDLPDQDAVIAAMCAAVGRAQPGTDR</sequence>
<comment type="pathway">
    <text evidence="1">Metabolic intermediate biosynthesis; chorismate biosynthesis; chorismate from D-erythrose 4-phosphate and phosphoenolpyruvate: step 4/7.</text>
</comment>
<dbReference type="GO" id="GO:0009073">
    <property type="term" value="P:aromatic amino acid family biosynthetic process"/>
    <property type="evidence" value="ECO:0007669"/>
    <property type="project" value="UniProtKB-KW"/>
</dbReference>
<dbReference type="Pfam" id="PF08501">
    <property type="entry name" value="Shikimate_dh_N"/>
    <property type="match status" value="1"/>
</dbReference>
<keyword evidence="4" id="KW-0560">Oxidoreductase</keyword>
<reference evidence="4 5" key="1">
    <citation type="submission" date="2020-02" db="EMBL/GenBank/DDBJ databases">
        <authorList>
            <person name="Sun Q."/>
        </authorList>
    </citation>
    <scope>NUCLEOTIDE SEQUENCE [LARGE SCALE GENOMIC DNA]</scope>
    <source>
        <strain evidence="4 5">YIM 13062</strain>
    </source>
</reference>
<keyword evidence="5" id="KW-1185">Reference proteome</keyword>
<dbReference type="InterPro" id="IPR013708">
    <property type="entry name" value="Shikimate_DH-bd_N"/>
</dbReference>
<accession>A0A846TWP3</accession>
<feature type="domain" description="Shikimate dehydrogenase substrate binding N-terminal" evidence="3">
    <location>
        <begin position="8"/>
        <end position="91"/>
    </location>
</feature>
<organism evidence="4 5">
    <name type="scientific">Kocuria subflava</name>
    <dbReference type="NCBI Taxonomy" id="1736139"/>
    <lineage>
        <taxon>Bacteria</taxon>
        <taxon>Bacillati</taxon>
        <taxon>Actinomycetota</taxon>
        <taxon>Actinomycetes</taxon>
        <taxon>Micrococcales</taxon>
        <taxon>Micrococcaceae</taxon>
        <taxon>Kocuria</taxon>
    </lineage>
</organism>
<keyword evidence="2" id="KW-0057">Aromatic amino acid biosynthesis</keyword>
<comment type="caution">
    <text evidence="4">The sequence shown here is derived from an EMBL/GenBank/DDBJ whole genome shotgun (WGS) entry which is preliminary data.</text>
</comment>
<dbReference type="GO" id="GO:0019632">
    <property type="term" value="P:shikimate metabolic process"/>
    <property type="evidence" value="ECO:0007669"/>
    <property type="project" value="TreeGrafter"/>
</dbReference>
<dbReference type="EMBL" id="JAAVUN010000002">
    <property type="protein sequence ID" value="NKE08715.1"/>
    <property type="molecule type" value="Genomic_DNA"/>
</dbReference>
<dbReference type="InterPro" id="IPR036291">
    <property type="entry name" value="NAD(P)-bd_dom_sf"/>
</dbReference>
<proteinExistence type="predicted"/>
<evidence type="ECO:0000313" key="5">
    <source>
        <dbReference type="Proteomes" id="UP000521379"/>
    </source>
</evidence>
<keyword evidence="2" id="KW-0028">Amino-acid biosynthesis</keyword>
<dbReference type="GO" id="GO:0050661">
    <property type="term" value="F:NADP binding"/>
    <property type="evidence" value="ECO:0007669"/>
    <property type="project" value="TreeGrafter"/>
</dbReference>
<dbReference type="Gene3D" id="3.40.50.10860">
    <property type="entry name" value="Leucine Dehydrogenase, chain A, domain 1"/>
    <property type="match status" value="1"/>
</dbReference>
<dbReference type="AlphaFoldDB" id="A0A846TWP3"/>
<name>A0A846TWP3_9MICC</name>
<dbReference type="GO" id="GO:0004764">
    <property type="term" value="F:shikimate 3-dehydrogenase (NADP+) activity"/>
    <property type="evidence" value="ECO:0007669"/>
    <property type="project" value="UniProtKB-EC"/>
</dbReference>
<evidence type="ECO:0000256" key="1">
    <source>
        <dbReference type="ARBA" id="ARBA00004871"/>
    </source>
</evidence>
<dbReference type="EC" id="1.1.1.25" evidence="4"/>
<evidence type="ECO:0000259" key="3">
    <source>
        <dbReference type="Pfam" id="PF08501"/>
    </source>
</evidence>
<dbReference type="GO" id="GO:0005829">
    <property type="term" value="C:cytosol"/>
    <property type="evidence" value="ECO:0007669"/>
    <property type="project" value="TreeGrafter"/>
</dbReference>
<dbReference type="Gene3D" id="3.40.50.720">
    <property type="entry name" value="NAD(P)-binding Rossmann-like Domain"/>
    <property type="match status" value="1"/>
</dbReference>
<dbReference type="Proteomes" id="UP000521379">
    <property type="component" value="Unassembled WGS sequence"/>
</dbReference>
<dbReference type="PANTHER" id="PTHR21089">
    <property type="entry name" value="SHIKIMATE DEHYDROGENASE"/>
    <property type="match status" value="1"/>
</dbReference>
<protein>
    <submittedName>
        <fullName evidence="4">Shikimate dehydrogenase</fullName>
        <ecNumber evidence="4">1.1.1.25</ecNumber>
    </submittedName>
</protein>
<gene>
    <name evidence="4" type="ORF">GTW58_01875</name>
</gene>
<dbReference type="NCBIfam" id="NF001311">
    <property type="entry name" value="PRK00258.1-3"/>
    <property type="match status" value="1"/>
</dbReference>
<evidence type="ECO:0000313" key="4">
    <source>
        <dbReference type="EMBL" id="NKE08715.1"/>
    </source>
</evidence>
<dbReference type="SUPFAM" id="SSF51735">
    <property type="entry name" value="NAD(P)-binding Rossmann-fold domains"/>
    <property type="match status" value="1"/>
</dbReference>
<dbReference type="PANTHER" id="PTHR21089:SF1">
    <property type="entry name" value="BIFUNCTIONAL 3-DEHYDROQUINATE DEHYDRATASE_SHIKIMATE DEHYDROGENASE, CHLOROPLASTIC"/>
    <property type="match status" value="1"/>
</dbReference>
<dbReference type="GO" id="GO:0009423">
    <property type="term" value="P:chorismate biosynthetic process"/>
    <property type="evidence" value="ECO:0007669"/>
    <property type="project" value="TreeGrafter"/>
</dbReference>
<dbReference type="SUPFAM" id="SSF53223">
    <property type="entry name" value="Aminoacid dehydrogenase-like, N-terminal domain"/>
    <property type="match status" value="1"/>
</dbReference>